<keyword evidence="3" id="KW-0238">DNA-binding</keyword>
<comment type="caution">
    <text evidence="3">The sequence shown here is derived from an EMBL/GenBank/DDBJ whole genome shotgun (WGS) entry which is preliminary data.</text>
</comment>
<accession>A0A4R5CQF0</accession>
<dbReference type="EMBL" id="SMFN01000014">
    <property type="protein sequence ID" value="TDE02729.1"/>
    <property type="molecule type" value="Genomic_DNA"/>
</dbReference>
<organism evidence="3 4">
    <name type="scientific">Flavobacterium sandaracinum</name>
    <dbReference type="NCBI Taxonomy" id="2541733"/>
    <lineage>
        <taxon>Bacteria</taxon>
        <taxon>Pseudomonadati</taxon>
        <taxon>Bacteroidota</taxon>
        <taxon>Flavobacteriia</taxon>
        <taxon>Flavobacteriales</taxon>
        <taxon>Flavobacteriaceae</taxon>
        <taxon>Flavobacterium</taxon>
    </lineage>
</organism>
<evidence type="ECO:0000313" key="3">
    <source>
        <dbReference type="EMBL" id="TDE02729.1"/>
    </source>
</evidence>
<dbReference type="NCBIfam" id="TIGR01764">
    <property type="entry name" value="excise"/>
    <property type="match status" value="1"/>
</dbReference>
<feature type="compositionally biased region" description="Polar residues" evidence="1">
    <location>
        <begin position="1"/>
        <end position="13"/>
    </location>
</feature>
<evidence type="ECO:0000259" key="2">
    <source>
        <dbReference type="Pfam" id="PF12728"/>
    </source>
</evidence>
<dbReference type="Pfam" id="PF12728">
    <property type="entry name" value="HTH_17"/>
    <property type="match status" value="1"/>
</dbReference>
<dbReference type="InterPro" id="IPR041657">
    <property type="entry name" value="HTH_17"/>
</dbReference>
<dbReference type="Proteomes" id="UP000294644">
    <property type="component" value="Unassembled WGS sequence"/>
</dbReference>
<proteinExistence type="predicted"/>
<evidence type="ECO:0000313" key="4">
    <source>
        <dbReference type="Proteomes" id="UP000294644"/>
    </source>
</evidence>
<dbReference type="GO" id="GO:0003677">
    <property type="term" value="F:DNA binding"/>
    <property type="evidence" value="ECO:0007669"/>
    <property type="project" value="UniProtKB-KW"/>
</dbReference>
<dbReference type="SUPFAM" id="SSF46955">
    <property type="entry name" value="Putative DNA-binding domain"/>
    <property type="match status" value="1"/>
</dbReference>
<dbReference type="InterPro" id="IPR010093">
    <property type="entry name" value="SinI_DNA-bd"/>
</dbReference>
<evidence type="ECO:0000256" key="1">
    <source>
        <dbReference type="SAM" id="MobiDB-lite"/>
    </source>
</evidence>
<feature type="domain" description="Helix-turn-helix" evidence="2">
    <location>
        <begin position="55"/>
        <end position="98"/>
    </location>
</feature>
<dbReference type="AlphaFoldDB" id="A0A4R5CQF0"/>
<keyword evidence="4" id="KW-1185">Reference proteome</keyword>
<feature type="region of interest" description="Disordered" evidence="1">
    <location>
        <begin position="1"/>
        <end position="20"/>
    </location>
</feature>
<dbReference type="InterPro" id="IPR009061">
    <property type="entry name" value="DNA-bd_dom_put_sf"/>
</dbReference>
<sequence>MATTFLQTRQSRPLKQERRPKMQSNILIQISPAELKEMIVEALGTVSNVKPAETLLSKKEVCELLGITLNTLDKFTKNGTIPAFGIGSRVMFKRSDVLSSLIRINK</sequence>
<gene>
    <name evidence="3" type="ORF">E0F91_12010</name>
</gene>
<reference evidence="3 4" key="1">
    <citation type="submission" date="2019-03" db="EMBL/GenBank/DDBJ databases">
        <title>Flavobacterium LB-D12 sp. nov., isolated from arctic soil.</title>
        <authorList>
            <person name="Chaudhary D.K."/>
        </authorList>
    </citation>
    <scope>NUCLEOTIDE SEQUENCE [LARGE SCALE GENOMIC DNA]</scope>
    <source>
        <strain evidence="3 4">LB-D12</strain>
    </source>
</reference>
<protein>
    <submittedName>
        <fullName evidence="3">DNA-binding protein</fullName>
    </submittedName>
</protein>
<name>A0A4R5CQF0_9FLAO</name>
<dbReference type="OrthoDB" id="1097811at2"/>